<dbReference type="Gene3D" id="3.30.70.1320">
    <property type="entry name" value="Multidrug efflux transporter AcrB pore domain like"/>
    <property type="match status" value="1"/>
</dbReference>
<dbReference type="GO" id="GO:0015562">
    <property type="term" value="F:efflux transmembrane transporter activity"/>
    <property type="evidence" value="ECO:0007669"/>
    <property type="project" value="InterPro"/>
</dbReference>
<evidence type="ECO:0000313" key="11">
    <source>
        <dbReference type="EMBL" id="TXG02093.1"/>
    </source>
</evidence>
<keyword evidence="6 9" id="KW-0812">Transmembrane</keyword>
<keyword evidence="3 9" id="KW-0813">Transport</keyword>
<dbReference type="InterPro" id="IPR000731">
    <property type="entry name" value="SSD"/>
</dbReference>
<dbReference type="InterPro" id="IPR001036">
    <property type="entry name" value="Acrflvin-R"/>
</dbReference>
<dbReference type="Gene3D" id="1.20.1640.10">
    <property type="entry name" value="Multidrug efflux transporter AcrB transmembrane domain"/>
    <property type="match status" value="2"/>
</dbReference>
<keyword evidence="8 9" id="KW-0472">Membrane</keyword>
<keyword evidence="5 9" id="KW-0997">Cell inner membrane</keyword>
<dbReference type="GO" id="GO:0005886">
    <property type="term" value="C:plasma membrane"/>
    <property type="evidence" value="ECO:0007669"/>
    <property type="project" value="UniProtKB-SubCell"/>
</dbReference>
<dbReference type="FunFam" id="1.20.1640.10:FF:000001">
    <property type="entry name" value="Efflux pump membrane transporter"/>
    <property type="match status" value="1"/>
</dbReference>
<sequence length="1051" mass="111853">MPQFFINRPVFAWVIALFIVLLGVIAIPQLPVERYPNVAPPTVSITAVYPGATPQTMNDAVVGLIERELSSVKNLLYFESSTDTTGTAQITATFRPGVDPDMAQVDVQNRIKAVEPRLPQTVRQNGLIVESTISNFLMFIALTSDTGAFDETDLGDYMARNVVEELRRVEGVGKVQLFGAEKAMRVWVDPAKLVAYNLSMTDVTAAIARQNAQIAPGRVGDAPAPPGQQITVPLTAEGQLSTPEAFRAIVLRANPDGSTLLLQDVARIELGAQSYGFSTRENGHVATAAGVQMAPGANAVATAAGVRARLAELGKAMPAGMKVSVPFDTAPFVEISIKKVVMTLLEAMVLVFLVMYLFLQNVRYTLIPALVAPIALLGTFTVMMMAGFSVNVLTMFGMVLAIGIIVDDAIVVVENVERLMATEGLSPKEATIKAMREITGAVVGITLVLTAVFIPMAFASGSVGVIYRQFSLSMVVSILFSAFLALSFTPALCATLLKPVEGGHHEKKGFFGWFNRGFERLTARYSSTTTALVKRAGRMMLAWLAIGIALAFAFGRLPSAFLPEEDQGYFMTSFQLPGDATVERTLDVVKAYEAHVASRPGLGDNEAILGFGFSGSGPNAAMAFTMLKDWDQRDGATAQGEVAAAQEAMNASREGMIMSLMPPAIDGLGNSSGFALRLQDRSNQGQAALMAAQDKLLGLAAQSPLVAGVYPEGLPPGVSVRLDIDRAKAQVLGVAFADISDTLSAAMGSVYVNDFPNAGRMQQVIVQAEASARMQVADVLKLNVRNVNGGMVPLAEVVKPVWTEAPPQLIRYLGYPSVRIAGAAAPGASSGEAMDEMERLAGQLGPGFAVEWTGQSLQERETAAQAPLLMALSMLVVFLVLAALYESWSIPFSVMLVVPLGLIGAVAAVMLRGLPNDVFFKVGMITVIGLSAKNAILIVEFAKQLHDEGKGLLESAVEAARLRLRPILMTSLAFALGVVPLMIASGASAETQHAIGTGVFGGMVAATVLAVLFVPAFFVFVVGLQERIARWRKPKHGQQVSEQARHPTHPE</sequence>
<dbReference type="SUPFAM" id="SSF82866">
    <property type="entry name" value="Multidrug efflux transporter AcrB transmembrane domain"/>
    <property type="match status" value="2"/>
</dbReference>
<keyword evidence="4" id="KW-1003">Cell membrane</keyword>
<keyword evidence="7 9" id="KW-1133">Transmembrane helix</keyword>
<feature type="transmembrane region" description="Helical" evidence="9">
    <location>
        <begin position="999"/>
        <end position="1024"/>
    </location>
</feature>
<feature type="transmembrane region" description="Helical" evidence="9">
    <location>
        <begin position="434"/>
        <end position="458"/>
    </location>
</feature>
<feature type="transmembrane region" description="Helical" evidence="9">
    <location>
        <begin position="540"/>
        <end position="557"/>
    </location>
</feature>
<evidence type="ECO:0000256" key="5">
    <source>
        <dbReference type="ARBA" id="ARBA00022519"/>
    </source>
</evidence>
<keyword evidence="12" id="KW-1185">Reference proteome</keyword>
<dbReference type="Pfam" id="PF00873">
    <property type="entry name" value="ACR_tran"/>
    <property type="match status" value="1"/>
</dbReference>
<feature type="transmembrane region" description="Helical" evidence="9">
    <location>
        <begin position="866"/>
        <end position="885"/>
    </location>
</feature>
<evidence type="ECO:0000256" key="4">
    <source>
        <dbReference type="ARBA" id="ARBA00022475"/>
    </source>
</evidence>
<feature type="transmembrane region" description="Helical" evidence="9">
    <location>
        <begin position="967"/>
        <end position="987"/>
    </location>
</feature>
<comment type="caution">
    <text evidence="11">The sequence shown here is derived from an EMBL/GenBank/DDBJ whole genome shotgun (WGS) entry which is preliminary data.</text>
</comment>
<evidence type="ECO:0000256" key="2">
    <source>
        <dbReference type="ARBA" id="ARBA00010942"/>
    </source>
</evidence>
<feature type="transmembrane region" description="Helical" evidence="9">
    <location>
        <begin position="340"/>
        <end position="359"/>
    </location>
</feature>
<dbReference type="NCBIfam" id="TIGR00915">
    <property type="entry name" value="2A0602"/>
    <property type="match status" value="1"/>
</dbReference>
<comment type="subcellular location">
    <subcellularLocation>
        <location evidence="1 9">Cell inner membrane</location>
        <topology evidence="1 9">Multi-pass membrane protein</topology>
    </subcellularLocation>
</comment>
<dbReference type="Proteomes" id="UP000321413">
    <property type="component" value="Unassembled WGS sequence"/>
</dbReference>
<gene>
    <name evidence="11" type="ORF">FVD38_02635</name>
</gene>
<dbReference type="InterPro" id="IPR027463">
    <property type="entry name" value="AcrB_DN_DC_subdom"/>
</dbReference>
<feature type="transmembrane region" description="Helical" evidence="9">
    <location>
        <begin position="366"/>
        <end position="386"/>
    </location>
</feature>
<dbReference type="InterPro" id="IPR004764">
    <property type="entry name" value="MdtF-like"/>
</dbReference>
<dbReference type="Gene3D" id="3.30.2090.10">
    <property type="entry name" value="Multidrug efflux transporter AcrB TolC docking domain, DN and DC subdomains"/>
    <property type="match status" value="2"/>
</dbReference>
<evidence type="ECO:0000256" key="6">
    <source>
        <dbReference type="ARBA" id="ARBA00022692"/>
    </source>
</evidence>
<dbReference type="PANTHER" id="PTHR32063">
    <property type="match status" value="1"/>
</dbReference>
<dbReference type="Gene3D" id="3.30.70.1430">
    <property type="entry name" value="Multidrug efflux transporter AcrB pore domain"/>
    <property type="match status" value="2"/>
</dbReference>
<feature type="transmembrane region" description="Helical" evidence="9">
    <location>
        <begin position="892"/>
        <end position="912"/>
    </location>
</feature>
<dbReference type="Gene3D" id="3.30.70.1440">
    <property type="entry name" value="Multidrug efflux transporter AcrB pore domain"/>
    <property type="match status" value="1"/>
</dbReference>
<dbReference type="GO" id="GO:0042910">
    <property type="term" value="F:xenobiotic transmembrane transporter activity"/>
    <property type="evidence" value="ECO:0007669"/>
    <property type="project" value="TreeGrafter"/>
</dbReference>
<proteinExistence type="inferred from homology"/>
<dbReference type="SUPFAM" id="SSF82693">
    <property type="entry name" value="Multidrug efflux transporter AcrB pore domain, PN1, PN2, PC1 and PC2 subdomains"/>
    <property type="match status" value="4"/>
</dbReference>
<dbReference type="AlphaFoldDB" id="A0A5C7G7V4"/>
<comment type="caution">
    <text evidence="9">Lacks conserved residue(s) required for the propagation of feature annotation.</text>
</comment>
<feature type="transmembrane region" description="Helical" evidence="9">
    <location>
        <begin position="918"/>
        <end position="942"/>
    </location>
</feature>
<comment type="similarity">
    <text evidence="2 9">Belongs to the resistance-nodulation-cell division (RND) (TC 2.A.6) family.</text>
</comment>
<dbReference type="PANTHER" id="PTHR32063:SF10">
    <property type="entry name" value="EFFLUX PUMP MEMBRANE TRANSPORTER"/>
    <property type="match status" value="1"/>
</dbReference>
<feature type="transmembrane region" description="Helical" evidence="9">
    <location>
        <begin position="392"/>
        <end position="413"/>
    </location>
</feature>
<dbReference type="PROSITE" id="PS50156">
    <property type="entry name" value="SSD"/>
    <property type="match status" value="1"/>
</dbReference>
<dbReference type="EMBL" id="VPFD01000002">
    <property type="protein sequence ID" value="TXG02093.1"/>
    <property type="molecule type" value="Genomic_DNA"/>
</dbReference>
<evidence type="ECO:0000256" key="7">
    <source>
        <dbReference type="ARBA" id="ARBA00022989"/>
    </source>
</evidence>
<protein>
    <recommendedName>
        <fullName evidence="9">Efflux pump membrane transporter</fullName>
    </recommendedName>
</protein>
<dbReference type="FunFam" id="3.30.70.1430:FF:000001">
    <property type="entry name" value="Efflux pump membrane transporter"/>
    <property type="match status" value="1"/>
</dbReference>
<evidence type="ECO:0000259" key="10">
    <source>
        <dbReference type="PROSITE" id="PS50156"/>
    </source>
</evidence>
<evidence type="ECO:0000256" key="8">
    <source>
        <dbReference type="ARBA" id="ARBA00023136"/>
    </source>
</evidence>
<accession>A0A5C7G7V4</accession>
<evidence type="ECO:0000256" key="1">
    <source>
        <dbReference type="ARBA" id="ARBA00004429"/>
    </source>
</evidence>
<evidence type="ECO:0000313" key="12">
    <source>
        <dbReference type="Proteomes" id="UP000321413"/>
    </source>
</evidence>
<reference evidence="11 12" key="1">
    <citation type="submission" date="2019-08" db="EMBL/GenBank/DDBJ databases">
        <title>Massilia golmudensis sp. nov., isolated from sand in the Qinghai-Tibetan Plateau.</title>
        <authorList>
            <person name="Zhang B."/>
        </authorList>
    </citation>
    <scope>NUCLEOTIDE SEQUENCE [LARGE SCALE GENOMIC DNA]</scope>
    <source>
        <strain evidence="11 12">GEM5</strain>
    </source>
</reference>
<feature type="transmembrane region" description="Helical" evidence="9">
    <location>
        <begin position="470"/>
        <end position="497"/>
    </location>
</feature>
<dbReference type="PRINTS" id="PR00702">
    <property type="entry name" value="ACRIFLAVINRP"/>
</dbReference>
<feature type="domain" description="SSD" evidence="10">
    <location>
        <begin position="364"/>
        <end position="495"/>
    </location>
</feature>
<evidence type="ECO:0000256" key="9">
    <source>
        <dbReference type="RuleBase" id="RU364070"/>
    </source>
</evidence>
<name>A0A5C7G7V4_9BURK</name>
<evidence type="ECO:0000256" key="3">
    <source>
        <dbReference type="ARBA" id="ARBA00022448"/>
    </source>
</evidence>
<dbReference type="RefSeq" id="WP_147933406.1">
    <property type="nucleotide sequence ID" value="NZ_VPFD01000002.1"/>
</dbReference>
<organism evidence="11 12">
    <name type="scientific">Massilia arenae</name>
    <dbReference type="NCBI Taxonomy" id="2603288"/>
    <lineage>
        <taxon>Bacteria</taxon>
        <taxon>Pseudomonadati</taxon>
        <taxon>Pseudomonadota</taxon>
        <taxon>Betaproteobacteria</taxon>
        <taxon>Burkholderiales</taxon>
        <taxon>Oxalobacteraceae</taxon>
        <taxon>Telluria group</taxon>
        <taxon>Massilia</taxon>
    </lineage>
</organism>
<dbReference type="NCBIfam" id="NF000282">
    <property type="entry name" value="RND_permease_1"/>
    <property type="match status" value="1"/>
</dbReference>
<dbReference type="SUPFAM" id="SSF82714">
    <property type="entry name" value="Multidrug efflux transporter AcrB TolC docking domain, DN and DC subdomains"/>
    <property type="match status" value="2"/>
</dbReference>
<dbReference type="GO" id="GO:0009636">
    <property type="term" value="P:response to toxic substance"/>
    <property type="evidence" value="ECO:0007669"/>
    <property type="project" value="UniProtKB-ARBA"/>
</dbReference>